<dbReference type="Pfam" id="PF08544">
    <property type="entry name" value="GHMP_kinases_C"/>
    <property type="match status" value="1"/>
</dbReference>
<dbReference type="PROSITE" id="PS00106">
    <property type="entry name" value="GALACTOKINASE"/>
    <property type="match status" value="1"/>
</dbReference>
<evidence type="ECO:0000256" key="2">
    <source>
        <dbReference type="ARBA" id="ARBA00022679"/>
    </source>
</evidence>
<sequence>MSNELVAKGERVLLQQARDRFVAAFNRTPTAASCAPGRVNLIGEHIDYCEGFVLPVALPFVTVVVGALNNTGECNVISVLGSGEEVKASFLAPTPSSPLKPGSPAWANYVKGVVANFPGGVSGFDAVIVTDVPIGSGLSSSASIEVAIFTFLEGLTGNTVGLVEKAKLCQKAEHEFPGMPCGIMDQYIVTMGKKDHALLIDCRSLEAQQIPMELGELAVLVTNTNVKHQLTGSEYPTRRAQCQEAADRLGLPSLRGATVADLEKLKQQNCSEDVLKRAKHVIEEISRTEEVGRVMTEKNFQRVGELFYQSHDSLSQLMEVSCPELDQLVDIMRGAPGVYGARMTGGGFGGCVVALVKKTEVENLKKRVLSSYKGTPTFFVSQPSDGAKLLKL</sequence>
<keyword evidence="6" id="KW-0067">ATP-binding</keyword>
<dbReference type="Pfam" id="PF10509">
    <property type="entry name" value="GalKase_gal_bdg"/>
    <property type="match status" value="1"/>
</dbReference>
<dbReference type="PANTHER" id="PTHR10457:SF7">
    <property type="entry name" value="GALACTOKINASE-RELATED"/>
    <property type="match status" value="1"/>
</dbReference>
<dbReference type="SUPFAM" id="SSF54211">
    <property type="entry name" value="Ribosomal protein S5 domain 2-like"/>
    <property type="match status" value="1"/>
</dbReference>
<evidence type="ECO:0000256" key="4">
    <source>
        <dbReference type="ARBA" id="ARBA00022741"/>
    </source>
</evidence>
<dbReference type="Proteomes" id="UP000322000">
    <property type="component" value="Chromosome 3"/>
</dbReference>
<accession>A0A7E5VAQ0</accession>
<dbReference type="GO" id="GO:0005524">
    <property type="term" value="F:ATP binding"/>
    <property type="evidence" value="ECO:0007669"/>
    <property type="project" value="UniProtKB-KW"/>
</dbReference>
<dbReference type="InterPro" id="IPR019539">
    <property type="entry name" value="GalKase_N"/>
</dbReference>
<dbReference type="PANTHER" id="PTHR10457">
    <property type="entry name" value="MEVALONATE KINASE/GALACTOKINASE"/>
    <property type="match status" value="1"/>
</dbReference>
<proteinExistence type="inferred from homology"/>
<evidence type="ECO:0000259" key="11">
    <source>
        <dbReference type="Pfam" id="PF10509"/>
    </source>
</evidence>
<dbReference type="GeneID" id="113492202"/>
<keyword evidence="2" id="KW-0808">Transferase</keyword>
<dbReference type="InterPro" id="IPR006203">
    <property type="entry name" value="GHMP_knse_ATP-bd_CS"/>
</dbReference>
<protein>
    <submittedName>
        <fullName evidence="13">Galactokinase-like</fullName>
    </submittedName>
</protein>
<name>A0A7E5VAQ0_TRINI</name>
<dbReference type="InterPro" id="IPR019741">
    <property type="entry name" value="Galactokinase_CS"/>
</dbReference>
<dbReference type="GO" id="GO:0046872">
    <property type="term" value="F:metal ion binding"/>
    <property type="evidence" value="ECO:0007669"/>
    <property type="project" value="UniProtKB-KW"/>
</dbReference>
<dbReference type="Gene3D" id="3.30.70.890">
    <property type="entry name" value="GHMP kinase, C-terminal domain"/>
    <property type="match status" value="1"/>
</dbReference>
<dbReference type="InterPro" id="IPR006206">
    <property type="entry name" value="Mevalonate/galactokinase"/>
</dbReference>
<dbReference type="PROSITE" id="PS00627">
    <property type="entry name" value="GHMP_KINASES_ATP"/>
    <property type="match status" value="1"/>
</dbReference>
<keyword evidence="5" id="KW-0418">Kinase</keyword>
<dbReference type="InterPro" id="IPR036554">
    <property type="entry name" value="GHMP_kinase_C_sf"/>
</dbReference>
<evidence type="ECO:0000313" key="13">
    <source>
        <dbReference type="RefSeq" id="XP_026725361.1"/>
    </source>
</evidence>
<dbReference type="GO" id="GO:0006012">
    <property type="term" value="P:galactose metabolic process"/>
    <property type="evidence" value="ECO:0007669"/>
    <property type="project" value="InterPro"/>
</dbReference>
<dbReference type="SUPFAM" id="SSF55060">
    <property type="entry name" value="GHMP Kinase, C-terminal domain"/>
    <property type="match status" value="1"/>
</dbReference>
<gene>
    <name evidence="13" type="primary">LOC113492202</name>
</gene>
<dbReference type="Pfam" id="PF00288">
    <property type="entry name" value="GHMP_kinases_N"/>
    <property type="match status" value="1"/>
</dbReference>
<keyword evidence="3" id="KW-0479">Metal-binding</keyword>
<dbReference type="FunFam" id="3.30.70.890:FF:000001">
    <property type="entry name" value="Galactokinase"/>
    <property type="match status" value="1"/>
</dbReference>
<evidence type="ECO:0000259" key="9">
    <source>
        <dbReference type="Pfam" id="PF00288"/>
    </source>
</evidence>
<evidence type="ECO:0000256" key="7">
    <source>
        <dbReference type="ARBA" id="ARBA00022842"/>
    </source>
</evidence>
<dbReference type="GO" id="GO:0004335">
    <property type="term" value="F:galactokinase activity"/>
    <property type="evidence" value="ECO:0007669"/>
    <property type="project" value="InterPro"/>
</dbReference>
<organism evidence="12 13">
    <name type="scientific">Trichoplusia ni</name>
    <name type="common">Cabbage looper</name>
    <dbReference type="NCBI Taxonomy" id="7111"/>
    <lineage>
        <taxon>Eukaryota</taxon>
        <taxon>Metazoa</taxon>
        <taxon>Ecdysozoa</taxon>
        <taxon>Arthropoda</taxon>
        <taxon>Hexapoda</taxon>
        <taxon>Insecta</taxon>
        <taxon>Pterygota</taxon>
        <taxon>Neoptera</taxon>
        <taxon>Endopterygota</taxon>
        <taxon>Lepidoptera</taxon>
        <taxon>Glossata</taxon>
        <taxon>Ditrysia</taxon>
        <taxon>Noctuoidea</taxon>
        <taxon>Noctuidae</taxon>
        <taxon>Plusiinae</taxon>
        <taxon>Trichoplusia</taxon>
    </lineage>
</organism>
<dbReference type="OrthoDB" id="275179at2759"/>
<dbReference type="FunFam" id="3.30.230.10:FF:000040">
    <property type="entry name" value="Galactokinase 1"/>
    <property type="match status" value="1"/>
</dbReference>
<feature type="domain" description="GHMP kinase N-terminal" evidence="9">
    <location>
        <begin position="108"/>
        <end position="193"/>
    </location>
</feature>
<keyword evidence="4" id="KW-0547">Nucleotide-binding</keyword>
<evidence type="ECO:0000256" key="8">
    <source>
        <dbReference type="ARBA" id="ARBA00023277"/>
    </source>
</evidence>
<reference evidence="13" key="1">
    <citation type="submission" date="2025-08" db="UniProtKB">
        <authorList>
            <consortium name="RefSeq"/>
        </authorList>
    </citation>
    <scope>IDENTIFICATION</scope>
</reference>
<dbReference type="InterPro" id="IPR020568">
    <property type="entry name" value="Ribosomal_Su5_D2-typ_SF"/>
</dbReference>
<evidence type="ECO:0000256" key="1">
    <source>
        <dbReference type="ARBA" id="ARBA00006566"/>
    </source>
</evidence>
<evidence type="ECO:0000256" key="3">
    <source>
        <dbReference type="ARBA" id="ARBA00022723"/>
    </source>
</evidence>
<dbReference type="PRINTS" id="PR00473">
    <property type="entry name" value="GALCTOKINASE"/>
</dbReference>
<dbReference type="GO" id="GO:0005829">
    <property type="term" value="C:cytosol"/>
    <property type="evidence" value="ECO:0007669"/>
    <property type="project" value="TreeGrafter"/>
</dbReference>
<keyword evidence="8" id="KW-0119">Carbohydrate metabolism</keyword>
<dbReference type="PRINTS" id="PR00959">
    <property type="entry name" value="MEVGALKINASE"/>
</dbReference>
<keyword evidence="7" id="KW-0460">Magnesium</keyword>
<feature type="domain" description="Galactokinase N-terminal" evidence="11">
    <location>
        <begin position="20"/>
        <end position="66"/>
    </location>
</feature>
<evidence type="ECO:0000259" key="10">
    <source>
        <dbReference type="Pfam" id="PF08544"/>
    </source>
</evidence>
<comment type="similarity">
    <text evidence="1">Belongs to the GHMP kinase family. GalK subfamily.</text>
</comment>
<dbReference type="Gene3D" id="3.30.230.10">
    <property type="match status" value="1"/>
</dbReference>
<evidence type="ECO:0000256" key="6">
    <source>
        <dbReference type="ARBA" id="ARBA00022840"/>
    </source>
</evidence>
<evidence type="ECO:0000256" key="5">
    <source>
        <dbReference type="ARBA" id="ARBA00022777"/>
    </source>
</evidence>
<dbReference type="InterPro" id="IPR000705">
    <property type="entry name" value="Galactokinase"/>
</dbReference>
<dbReference type="AlphaFoldDB" id="A0A7E5VAQ0"/>
<dbReference type="RefSeq" id="XP_026725361.1">
    <property type="nucleotide sequence ID" value="XM_026869560.1"/>
</dbReference>
<evidence type="ECO:0000313" key="12">
    <source>
        <dbReference type="Proteomes" id="UP000322000"/>
    </source>
</evidence>
<dbReference type="InterPro" id="IPR006204">
    <property type="entry name" value="GHMP_kinase_N_dom"/>
</dbReference>
<dbReference type="KEGG" id="tnl:113492202"/>
<dbReference type="InParanoid" id="A0A7E5VAQ0"/>
<feature type="domain" description="GHMP kinase C-terminal" evidence="10">
    <location>
        <begin position="297"/>
        <end position="372"/>
    </location>
</feature>
<dbReference type="InterPro" id="IPR013750">
    <property type="entry name" value="GHMP_kinase_C_dom"/>
</dbReference>
<dbReference type="PIRSF" id="PIRSF000530">
    <property type="entry name" value="Galactokinase"/>
    <property type="match status" value="1"/>
</dbReference>
<dbReference type="NCBIfam" id="TIGR00131">
    <property type="entry name" value="gal_kin"/>
    <property type="match status" value="1"/>
</dbReference>
<dbReference type="InterPro" id="IPR014721">
    <property type="entry name" value="Ribsml_uS5_D2-typ_fold_subgr"/>
</dbReference>
<keyword evidence="12" id="KW-1185">Reference proteome</keyword>